<dbReference type="InterPro" id="IPR002575">
    <property type="entry name" value="Aminoglycoside_PTrfase"/>
</dbReference>
<dbReference type="SUPFAM" id="SSF52540">
    <property type="entry name" value="P-loop containing nucleoside triphosphate hydrolases"/>
    <property type="match status" value="1"/>
</dbReference>
<dbReference type="Pfam" id="PF01636">
    <property type="entry name" value="APH"/>
    <property type="match status" value="1"/>
</dbReference>
<dbReference type="InterPro" id="IPR052732">
    <property type="entry name" value="Cell-binding_unc_protein"/>
</dbReference>
<dbReference type="Proteomes" id="UP001597296">
    <property type="component" value="Unassembled WGS sequence"/>
</dbReference>
<evidence type="ECO:0000313" key="2">
    <source>
        <dbReference type="EMBL" id="MFD2232260.1"/>
    </source>
</evidence>
<dbReference type="InterPro" id="IPR011009">
    <property type="entry name" value="Kinase-like_dom_sf"/>
</dbReference>
<name>A0ABW5C4J3_9PROT</name>
<dbReference type="RefSeq" id="WP_377313424.1">
    <property type="nucleotide sequence ID" value="NZ_JBHUIY010000001.1"/>
</dbReference>
<dbReference type="Pfam" id="PF13671">
    <property type="entry name" value="AAA_33"/>
    <property type="match status" value="1"/>
</dbReference>
<dbReference type="PANTHER" id="PTHR43883">
    <property type="entry name" value="SLR0207 PROTEIN"/>
    <property type="match status" value="1"/>
</dbReference>
<dbReference type="EMBL" id="JBHUIY010000001">
    <property type="protein sequence ID" value="MFD2232260.1"/>
    <property type="molecule type" value="Genomic_DNA"/>
</dbReference>
<sequence>MDAAAQREVIAFLADPASHGGAAVERIDTHISTLFLAGERVFKLKKAVRLPFLDYTDPAERHRCCWAELERNRANAPGLYLGVAAITRTTDGRLEFDGTGPALDWVVVMRRFDEQTRFDHLAAAGRLDNELLDGLTDAVVACHAAAPPRPDLGGVAPLAAVIDSNHAALTAAAPAILDPAAIAALTTACKSALDRLAPRLERRRTEGRVRACHGDLHLGNLCLFEGRPTLFDAIEFRDDYIAIDPFYDLAFLLMDLGQRGLAAAASRVMNRYLDRTGDYDGAPTLPLFLALRATIRAHVTATIALAAPVARRADLAAEARAYLAAAAAALAPPPPRLVAIGGLSGSGKSRLGRDLAPLLGVPGAVVVRSDALRKQLLGAAPEQRLGPEAYNPAMSRRTYQALGETCAALLAAGCPAIADAVFARPDERAAIEAVATAAGVPFAGLWLEVAPEQAARRIRERRPELSDATPAVLEHQLGYDLGPIAWGRIDSGQDKPATLAAARALLGL</sequence>
<comment type="caution">
    <text evidence="2">The sequence shown here is derived from an EMBL/GenBank/DDBJ whole genome shotgun (WGS) entry which is preliminary data.</text>
</comment>
<gene>
    <name evidence="2" type="ORF">ACFSNB_00430</name>
</gene>
<dbReference type="PANTHER" id="PTHR43883:SF1">
    <property type="entry name" value="GLUCONOKINASE"/>
    <property type="match status" value="1"/>
</dbReference>
<protein>
    <submittedName>
        <fullName evidence="2">AAA family ATPase</fullName>
    </submittedName>
</protein>
<reference evidence="3" key="1">
    <citation type="journal article" date="2019" name="Int. J. Syst. Evol. Microbiol.">
        <title>The Global Catalogue of Microorganisms (GCM) 10K type strain sequencing project: providing services to taxonomists for standard genome sequencing and annotation.</title>
        <authorList>
            <consortium name="The Broad Institute Genomics Platform"/>
            <consortium name="The Broad Institute Genome Sequencing Center for Infectious Disease"/>
            <person name="Wu L."/>
            <person name="Ma J."/>
        </authorList>
    </citation>
    <scope>NUCLEOTIDE SEQUENCE [LARGE SCALE GENOMIC DNA]</scope>
    <source>
        <strain evidence="3">KCTC 15012</strain>
    </source>
</reference>
<evidence type="ECO:0000313" key="3">
    <source>
        <dbReference type="Proteomes" id="UP001597296"/>
    </source>
</evidence>
<organism evidence="2 3">
    <name type="scientific">Phaeospirillum tilakii</name>
    <dbReference type="NCBI Taxonomy" id="741673"/>
    <lineage>
        <taxon>Bacteria</taxon>
        <taxon>Pseudomonadati</taxon>
        <taxon>Pseudomonadota</taxon>
        <taxon>Alphaproteobacteria</taxon>
        <taxon>Rhodospirillales</taxon>
        <taxon>Rhodospirillaceae</taxon>
        <taxon>Phaeospirillum</taxon>
    </lineage>
</organism>
<dbReference type="SUPFAM" id="SSF56112">
    <property type="entry name" value="Protein kinase-like (PK-like)"/>
    <property type="match status" value="1"/>
</dbReference>
<accession>A0ABW5C4J3</accession>
<dbReference type="InterPro" id="IPR027417">
    <property type="entry name" value="P-loop_NTPase"/>
</dbReference>
<feature type="domain" description="Aminoglycoside phosphotransferase" evidence="1">
    <location>
        <begin position="108"/>
        <end position="279"/>
    </location>
</feature>
<evidence type="ECO:0000259" key="1">
    <source>
        <dbReference type="Pfam" id="PF01636"/>
    </source>
</evidence>
<keyword evidence="3" id="KW-1185">Reference proteome</keyword>
<dbReference type="Gene3D" id="3.40.50.300">
    <property type="entry name" value="P-loop containing nucleotide triphosphate hydrolases"/>
    <property type="match status" value="1"/>
</dbReference>
<dbReference type="Gene3D" id="3.90.1200.10">
    <property type="match status" value="1"/>
</dbReference>
<proteinExistence type="predicted"/>